<dbReference type="InterPro" id="IPR041581">
    <property type="entry name" value="Glyoxalase_6"/>
</dbReference>
<dbReference type="EMBL" id="VFPE01000001">
    <property type="protein sequence ID" value="TQM33794.1"/>
    <property type="molecule type" value="Genomic_DNA"/>
</dbReference>
<dbReference type="AlphaFoldDB" id="A0A543FJA1"/>
<accession>A0A543FJA1</accession>
<proteinExistence type="predicted"/>
<dbReference type="Pfam" id="PF18029">
    <property type="entry name" value="Glyoxalase_6"/>
    <property type="match status" value="1"/>
</dbReference>
<dbReference type="RefSeq" id="WP_141892338.1">
    <property type="nucleotide sequence ID" value="NZ_BAABLH010000013.1"/>
</dbReference>
<keyword evidence="3" id="KW-1185">Reference proteome</keyword>
<reference evidence="2 3" key="1">
    <citation type="submission" date="2019-06" db="EMBL/GenBank/DDBJ databases">
        <title>Sequencing the genomes of 1000 actinobacteria strains.</title>
        <authorList>
            <person name="Klenk H.-P."/>
        </authorList>
    </citation>
    <scope>NUCLEOTIDE SEQUENCE [LARGE SCALE GENOMIC DNA]</scope>
    <source>
        <strain evidence="2 3">DSM 105492</strain>
    </source>
</reference>
<dbReference type="Proteomes" id="UP000320235">
    <property type="component" value="Unassembled WGS sequence"/>
</dbReference>
<evidence type="ECO:0000313" key="3">
    <source>
        <dbReference type="Proteomes" id="UP000320235"/>
    </source>
</evidence>
<evidence type="ECO:0000313" key="2">
    <source>
        <dbReference type="EMBL" id="TQM33794.1"/>
    </source>
</evidence>
<feature type="domain" description="Glyoxalase-like" evidence="1">
    <location>
        <begin position="125"/>
        <end position="214"/>
    </location>
</feature>
<dbReference type="Gene3D" id="3.10.180.10">
    <property type="entry name" value="2,3-Dihydroxybiphenyl 1,2-Dioxygenase, domain 1"/>
    <property type="match status" value="1"/>
</dbReference>
<organism evidence="2 3">
    <name type="scientific">Microbacterium kyungheense</name>
    <dbReference type="NCBI Taxonomy" id="1263636"/>
    <lineage>
        <taxon>Bacteria</taxon>
        <taxon>Bacillati</taxon>
        <taxon>Actinomycetota</taxon>
        <taxon>Actinomycetes</taxon>
        <taxon>Micrococcales</taxon>
        <taxon>Microbacteriaceae</taxon>
        <taxon>Microbacterium</taxon>
    </lineage>
</organism>
<dbReference type="OrthoDB" id="15077at2"/>
<dbReference type="InterPro" id="IPR029068">
    <property type="entry name" value="Glyas_Bleomycin-R_OHBP_Dase"/>
</dbReference>
<evidence type="ECO:0000259" key="1">
    <source>
        <dbReference type="Pfam" id="PF18029"/>
    </source>
</evidence>
<comment type="caution">
    <text evidence="2">The sequence shown here is derived from an EMBL/GenBank/DDBJ whole genome shotgun (WGS) entry which is preliminary data.</text>
</comment>
<protein>
    <submittedName>
        <fullName evidence="2">4a-hydroxytetrahydrobiopterin dehydratase</fullName>
    </submittedName>
</protein>
<name>A0A543FJA1_9MICO</name>
<sequence length="223" mass="23159">MDESTSGPGRLTPAGFHRAPGVSDWRVTGTGPQAVFTATSLSHAAELVRPVALAADRCGVLPDIDVRPEGVVVRIPIRDPEGIPEGAAAFAAAVSEAAAELRLIAAPSRVQSIGIYVAQHSGADARPFFRAALGYEDLGDTDAVDPLRCGPPLAFNPISGDVPARGRTHFDVFVPADQARARVDAALAAGGRLADDSHAPAWWSLASPDNHGVDIASWTDTSD</sequence>
<gene>
    <name evidence="2" type="ORF">FB391_0077</name>
</gene>